<reference evidence="1" key="1">
    <citation type="submission" date="2018-05" db="EMBL/GenBank/DDBJ databases">
        <authorList>
            <person name="Lanie J.A."/>
            <person name="Ng W.-L."/>
            <person name="Kazmierczak K.M."/>
            <person name="Andrzejewski T.M."/>
            <person name="Davidsen T.M."/>
            <person name="Wayne K.J."/>
            <person name="Tettelin H."/>
            <person name="Glass J.I."/>
            <person name="Rusch D."/>
            <person name="Podicherti R."/>
            <person name="Tsui H.-C.T."/>
            <person name="Winkler M.E."/>
        </authorList>
    </citation>
    <scope>NUCLEOTIDE SEQUENCE</scope>
</reference>
<dbReference type="EMBL" id="UINC01143918">
    <property type="protein sequence ID" value="SVD33121.1"/>
    <property type="molecule type" value="Genomic_DNA"/>
</dbReference>
<protein>
    <submittedName>
        <fullName evidence="1">Uncharacterized protein</fullName>
    </submittedName>
</protein>
<gene>
    <name evidence="1" type="ORF">METZ01_LOCUS385975</name>
</gene>
<proteinExistence type="predicted"/>
<accession>A0A382UHE3</accession>
<organism evidence="1">
    <name type="scientific">marine metagenome</name>
    <dbReference type="NCBI Taxonomy" id="408172"/>
    <lineage>
        <taxon>unclassified sequences</taxon>
        <taxon>metagenomes</taxon>
        <taxon>ecological metagenomes</taxon>
    </lineage>
</organism>
<name>A0A382UHE3_9ZZZZ</name>
<sequence>MVEVRGQLFGHFSGSHPDHHLQPRLPKPCDALTGDLGIRILDGHHDTGHPSDHDGFGARTGPSLVMTWLQRGHQRGPVDRSAVGRNGFDGHPFSVWATRWPSGTRADYAAID</sequence>
<dbReference type="AlphaFoldDB" id="A0A382UHE3"/>
<feature type="non-terminal residue" evidence="1">
    <location>
        <position position="112"/>
    </location>
</feature>
<evidence type="ECO:0000313" key="1">
    <source>
        <dbReference type="EMBL" id="SVD33121.1"/>
    </source>
</evidence>